<dbReference type="Gene3D" id="2.30.30.100">
    <property type="match status" value="1"/>
</dbReference>
<dbReference type="EMBL" id="AJWK01023753">
    <property type="status" value="NOT_ANNOTATED_CDS"/>
    <property type="molecule type" value="Genomic_DNA"/>
</dbReference>
<accession>A0A1B0CQM0</accession>
<proteinExistence type="predicted"/>
<dbReference type="InterPro" id="IPR010920">
    <property type="entry name" value="LSM_dom_sf"/>
</dbReference>
<dbReference type="EMBL" id="AJWK01023754">
    <property type="status" value="NOT_ANNOTATED_CDS"/>
    <property type="molecule type" value="Genomic_DNA"/>
</dbReference>
<dbReference type="VEuPathDB" id="VectorBase:LLONM1_002122"/>
<evidence type="ECO:0000313" key="3">
    <source>
        <dbReference type="EnsemblMetazoa" id="LLOJ007169-PA"/>
    </source>
</evidence>
<dbReference type="Pfam" id="PF12701">
    <property type="entry name" value="LSM14"/>
    <property type="match status" value="1"/>
</dbReference>
<dbReference type="GO" id="GO:0003729">
    <property type="term" value="F:mRNA binding"/>
    <property type="evidence" value="ECO:0007669"/>
    <property type="project" value="TreeGrafter"/>
</dbReference>
<evidence type="ECO:0000259" key="2">
    <source>
        <dbReference type="SMART" id="SM01271"/>
    </source>
</evidence>
<keyword evidence="4" id="KW-1185">Reference proteome</keyword>
<dbReference type="GO" id="GO:0000932">
    <property type="term" value="C:P-body"/>
    <property type="evidence" value="ECO:0007669"/>
    <property type="project" value="TreeGrafter"/>
</dbReference>
<dbReference type="Proteomes" id="UP000092461">
    <property type="component" value="Unassembled WGS sequence"/>
</dbReference>
<dbReference type="SUPFAM" id="SSF50182">
    <property type="entry name" value="Sm-like ribonucleoproteins"/>
    <property type="match status" value="1"/>
</dbReference>
<feature type="domain" description="Lsm14-like N-terminal" evidence="2">
    <location>
        <begin position="42"/>
        <end position="92"/>
    </location>
</feature>
<name>A0A1B0CQM0_LUTLO</name>
<dbReference type="InterPro" id="IPR025609">
    <property type="entry name" value="Lsm14-like_N"/>
</dbReference>
<organism evidence="3 4">
    <name type="scientific">Lutzomyia longipalpis</name>
    <name type="common">Sand fly</name>
    <dbReference type="NCBI Taxonomy" id="7200"/>
    <lineage>
        <taxon>Eukaryota</taxon>
        <taxon>Metazoa</taxon>
        <taxon>Ecdysozoa</taxon>
        <taxon>Arthropoda</taxon>
        <taxon>Hexapoda</taxon>
        <taxon>Insecta</taxon>
        <taxon>Pterygota</taxon>
        <taxon>Neoptera</taxon>
        <taxon>Endopterygota</taxon>
        <taxon>Diptera</taxon>
        <taxon>Nematocera</taxon>
        <taxon>Psychodoidea</taxon>
        <taxon>Psychodidae</taxon>
        <taxon>Lutzomyia</taxon>
        <taxon>Lutzomyia</taxon>
    </lineage>
</organism>
<dbReference type="EMBL" id="AJWK01023755">
    <property type="status" value="NOT_ANNOTATED_CDS"/>
    <property type="molecule type" value="Genomic_DNA"/>
</dbReference>
<dbReference type="VEuPathDB" id="VectorBase:LLOJ007169"/>
<dbReference type="PANTHER" id="PTHR13586:SF0">
    <property type="entry name" value="TRAILER HITCH, ISOFORM H"/>
    <property type="match status" value="1"/>
</dbReference>
<dbReference type="GO" id="GO:0034063">
    <property type="term" value="P:stress granule assembly"/>
    <property type="evidence" value="ECO:0007669"/>
    <property type="project" value="TreeGrafter"/>
</dbReference>
<evidence type="ECO:0000313" key="4">
    <source>
        <dbReference type="Proteomes" id="UP000092461"/>
    </source>
</evidence>
<reference evidence="3" key="1">
    <citation type="submission" date="2020-05" db="UniProtKB">
        <authorList>
            <consortium name="EnsemblMetazoa"/>
        </authorList>
    </citation>
    <scope>IDENTIFICATION</scope>
    <source>
        <strain evidence="3">Jacobina</strain>
    </source>
</reference>
<dbReference type="PANTHER" id="PTHR13586">
    <property type="entry name" value="SCD6 PROTEIN-RELATED"/>
    <property type="match status" value="1"/>
</dbReference>
<evidence type="ECO:0000256" key="1">
    <source>
        <dbReference type="SAM" id="MobiDB-lite"/>
    </source>
</evidence>
<dbReference type="SMART" id="SM01271">
    <property type="entry name" value="LSM14"/>
    <property type="match status" value="1"/>
</dbReference>
<feature type="region of interest" description="Disordered" evidence="1">
    <location>
        <begin position="149"/>
        <end position="183"/>
    </location>
</feature>
<dbReference type="SUPFAM" id="SSF54862">
    <property type="entry name" value="4Fe-4S ferredoxins"/>
    <property type="match status" value="1"/>
</dbReference>
<dbReference type="AlphaFoldDB" id="A0A1B0CQM0"/>
<dbReference type="EnsemblMetazoa" id="LLOJ007169-RA">
    <property type="protein sequence ID" value="LLOJ007169-PA"/>
    <property type="gene ID" value="LLOJ007169"/>
</dbReference>
<protein>
    <recommendedName>
        <fullName evidence="2">Lsm14-like N-terminal domain-containing protein</fullName>
    </recommendedName>
</protein>
<dbReference type="EMBL" id="AJWK01023752">
    <property type="status" value="NOT_ANNOTATED_CDS"/>
    <property type="molecule type" value="Genomic_DNA"/>
</dbReference>
<sequence length="183" mass="20327">MTLNQGVLLRRVNFTRFPRNFFTRITNHSCTTRKIGLKLCMMSGNMPELGSKISLISKADIRYEGRLFTVDPNECTIALANGKKSPLAEVLCGFCVLLCPAGALCGEHWMFLRGFRRGILGYLQAALGFQFDSLSNLRCWEFFIFPSKSPRNSPKCASVSPTGEPQVSPEGVAWGEKTSISYS</sequence>
<dbReference type="EMBL" id="AJWK01023756">
    <property type="status" value="NOT_ANNOTATED_CDS"/>
    <property type="molecule type" value="Genomic_DNA"/>
</dbReference>
<dbReference type="GO" id="GO:0033962">
    <property type="term" value="P:P-body assembly"/>
    <property type="evidence" value="ECO:0007669"/>
    <property type="project" value="TreeGrafter"/>
</dbReference>